<dbReference type="OrthoDB" id="684929at2759"/>
<dbReference type="Proteomes" id="UP000829196">
    <property type="component" value="Unassembled WGS sequence"/>
</dbReference>
<proteinExistence type="predicted"/>
<evidence type="ECO:0008006" key="4">
    <source>
        <dbReference type="Google" id="ProtNLM"/>
    </source>
</evidence>
<reference evidence="2" key="1">
    <citation type="journal article" date="2022" name="Front. Genet.">
        <title>Chromosome-Scale Assembly of the Dendrobium nobile Genome Provides Insights Into the Molecular Mechanism of the Biosynthesis of the Medicinal Active Ingredient of Dendrobium.</title>
        <authorList>
            <person name="Xu Q."/>
            <person name="Niu S.-C."/>
            <person name="Li K.-L."/>
            <person name="Zheng P.-J."/>
            <person name="Zhang X.-J."/>
            <person name="Jia Y."/>
            <person name="Liu Y."/>
            <person name="Niu Y.-X."/>
            <person name="Yu L.-H."/>
            <person name="Chen D.-F."/>
            <person name="Zhang G.-Q."/>
        </authorList>
    </citation>
    <scope>NUCLEOTIDE SEQUENCE</scope>
    <source>
        <tissue evidence="2">Leaf</tissue>
    </source>
</reference>
<gene>
    <name evidence="2" type="ORF">KFK09_010275</name>
</gene>
<keyword evidence="3" id="KW-1185">Reference proteome</keyword>
<organism evidence="2 3">
    <name type="scientific">Dendrobium nobile</name>
    <name type="common">Orchid</name>
    <dbReference type="NCBI Taxonomy" id="94219"/>
    <lineage>
        <taxon>Eukaryota</taxon>
        <taxon>Viridiplantae</taxon>
        <taxon>Streptophyta</taxon>
        <taxon>Embryophyta</taxon>
        <taxon>Tracheophyta</taxon>
        <taxon>Spermatophyta</taxon>
        <taxon>Magnoliopsida</taxon>
        <taxon>Liliopsida</taxon>
        <taxon>Asparagales</taxon>
        <taxon>Orchidaceae</taxon>
        <taxon>Epidendroideae</taxon>
        <taxon>Malaxideae</taxon>
        <taxon>Dendrobiinae</taxon>
        <taxon>Dendrobium</taxon>
    </lineage>
</organism>
<dbReference type="Pfam" id="PF14223">
    <property type="entry name" value="Retrotran_gag_2"/>
    <property type="match status" value="1"/>
</dbReference>
<dbReference type="PANTHER" id="PTHR47481:SF31">
    <property type="entry name" value="OS01G0873500 PROTEIN"/>
    <property type="match status" value="1"/>
</dbReference>
<evidence type="ECO:0000256" key="1">
    <source>
        <dbReference type="SAM" id="MobiDB-lite"/>
    </source>
</evidence>
<dbReference type="EMBL" id="JAGYWB010000008">
    <property type="protein sequence ID" value="KAI0514240.1"/>
    <property type="molecule type" value="Genomic_DNA"/>
</dbReference>
<evidence type="ECO:0000313" key="2">
    <source>
        <dbReference type="EMBL" id="KAI0514240.1"/>
    </source>
</evidence>
<comment type="caution">
    <text evidence="2">The sequence shown here is derived from an EMBL/GenBank/DDBJ whole genome shotgun (WGS) entry which is preliminary data.</text>
</comment>
<protein>
    <recommendedName>
        <fullName evidence="4">Retrovirus-related Pol polyprotein from transposon TNT 1-94</fullName>
    </recommendedName>
</protein>
<evidence type="ECO:0000313" key="3">
    <source>
        <dbReference type="Proteomes" id="UP000829196"/>
    </source>
</evidence>
<name>A0A8T3BK44_DENNO</name>
<feature type="region of interest" description="Disordered" evidence="1">
    <location>
        <begin position="251"/>
        <end position="280"/>
    </location>
</feature>
<sequence length="326" mass="36314">MGDQESDSTLPPASSSMTATTATMDLVLPASLKFIISYFKNLIPHHLTTENYAIWRIQILQNLSANGYCDYLTGKIPPPIDTSSTDYARWRLIDSNLISALFSTISPALLPYVITSTSSQEVWVTLERRLQSSCRSRVIQLKNELHHVQMQNQTMQQYLSSIKNIVDNIAAAGTKIDTEDVVLYTLNGLPAAYNAFKTAIRTSSLPADLDSLYSMLCSEEIHINQELQKDQSLGNSASALYASYVNQNKNRNTKRFSKNRSSNSRPTDPSEVSNATQPTRPTCQICGKVGHICGAPRSNLERMSINYADNLPELSKIFNKQSIKHL</sequence>
<dbReference type="PANTHER" id="PTHR47481">
    <property type="match status" value="1"/>
</dbReference>
<feature type="compositionally biased region" description="Polar residues" evidence="1">
    <location>
        <begin position="266"/>
        <end position="280"/>
    </location>
</feature>
<dbReference type="AlphaFoldDB" id="A0A8T3BK44"/>
<accession>A0A8T3BK44</accession>